<dbReference type="EMBL" id="BLXT01008620">
    <property type="protein sequence ID" value="GFO50717.1"/>
    <property type="molecule type" value="Genomic_DNA"/>
</dbReference>
<evidence type="ECO:0000256" key="1">
    <source>
        <dbReference type="ARBA" id="ARBA00023157"/>
    </source>
</evidence>
<dbReference type="InterPro" id="IPR001212">
    <property type="entry name" value="Somatomedin_B_dom"/>
</dbReference>
<keyword evidence="5" id="KW-1185">Reference proteome</keyword>
<proteinExistence type="predicted"/>
<dbReference type="InterPro" id="IPR036024">
    <property type="entry name" value="Somatomedin_B-like_dom_sf"/>
</dbReference>
<gene>
    <name evidence="4" type="ORF">PoB_007722200</name>
</gene>
<reference evidence="4 5" key="1">
    <citation type="journal article" date="2021" name="Elife">
        <title>Chloroplast acquisition without the gene transfer in kleptoplastic sea slugs, Plakobranchus ocellatus.</title>
        <authorList>
            <person name="Maeda T."/>
            <person name="Takahashi S."/>
            <person name="Yoshida T."/>
            <person name="Shimamura S."/>
            <person name="Takaki Y."/>
            <person name="Nagai Y."/>
            <person name="Toyoda A."/>
            <person name="Suzuki Y."/>
            <person name="Arimoto A."/>
            <person name="Ishii H."/>
            <person name="Satoh N."/>
            <person name="Nishiyama T."/>
            <person name="Hasebe M."/>
            <person name="Maruyama T."/>
            <person name="Minagawa J."/>
            <person name="Obokata J."/>
            <person name="Shigenobu S."/>
        </authorList>
    </citation>
    <scope>NUCLEOTIDE SEQUENCE [LARGE SCALE GENOMIC DNA]</scope>
</reference>
<dbReference type="PROSITE" id="PS50958">
    <property type="entry name" value="SMB_2"/>
    <property type="match status" value="1"/>
</dbReference>
<dbReference type="AlphaFoldDB" id="A0AAV4E293"/>
<evidence type="ECO:0000256" key="2">
    <source>
        <dbReference type="SAM" id="MobiDB-lite"/>
    </source>
</evidence>
<feature type="region of interest" description="Disordered" evidence="2">
    <location>
        <begin position="143"/>
        <end position="165"/>
    </location>
</feature>
<evidence type="ECO:0000313" key="4">
    <source>
        <dbReference type="EMBL" id="GFO50717.1"/>
    </source>
</evidence>
<feature type="non-terminal residue" evidence="4">
    <location>
        <position position="354"/>
    </location>
</feature>
<evidence type="ECO:0000259" key="3">
    <source>
        <dbReference type="PROSITE" id="PS50958"/>
    </source>
</evidence>
<comment type="caution">
    <text evidence="4">The sequence shown here is derived from an EMBL/GenBank/DDBJ whole genome shotgun (WGS) entry which is preliminary data.</text>
</comment>
<organism evidence="4 5">
    <name type="scientific">Plakobranchus ocellatus</name>
    <dbReference type="NCBI Taxonomy" id="259542"/>
    <lineage>
        <taxon>Eukaryota</taxon>
        <taxon>Metazoa</taxon>
        <taxon>Spiralia</taxon>
        <taxon>Lophotrochozoa</taxon>
        <taxon>Mollusca</taxon>
        <taxon>Gastropoda</taxon>
        <taxon>Heterobranchia</taxon>
        <taxon>Euthyneura</taxon>
        <taxon>Panpulmonata</taxon>
        <taxon>Sacoglossa</taxon>
        <taxon>Placobranchoidea</taxon>
        <taxon>Plakobranchidae</taxon>
        <taxon>Plakobranchus</taxon>
    </lineage>
</organism>
<keyword evidence="1" id="KW-1015">Disulfide bond</keyword>
<accession>A0AAV4E293</accession>
<dbReference type="Proteomes" id="UP000735302">
    <property type="component" value="Unassembled WGS sequence"/>
</dbReference>
<name>A0AAV4E293_9GAST</name>
<feature type="domain" description="SMB" evidence="3">
    <location>
        <begin position="183"/>
        <end position="223"/>
    </location>
</feature>
<dbReference type="SUPFAM" id="SSF90188">
    <property type="entry name" value="Somatomedin B domain"/>
    <property type="match status" value="1"/>
</dbReference>
<protein>
    <recommendedName>
        <fullName evidence="3">SMB domain-containing protein</fullName>
    </recommendedName>
</protein>
<sequence length="354" mass="39018">MVVLPKCGTSPRSSDDFNESNGSENSDSDAVDTALALRWNKTSSGFPENDTNFQKAVDLSCSVLNEVASSKQNITIGMVTNNLQENRRSLDLNETVNPFQESEFSACDSIVATNNRRSENGTDNNGTEVSSAAHGYYLNNRRSENRTDLYGDEPSLSLREHPQDNNNLYPRPFPGMDDIDHSLIFTCEGRCGEKLSFPCSCTATCVVYGSCCDNITQDCPEVWQEGWARFEHITRADLVCDENLVYQISSCPSPVKEAVIGGERWLANIKKRMLKKVNVSSPSSSGVSAFFNKDFIRIDSSSSAESDMDTQGSLYQRLKKALLLAPVTDSESGLTFSTRAIYDCNNMSESTALP</sequence>
<feature type="region of interest" description="Disordered" evidence="2">
    <location>
        <begin position="1"/>
        <end position="30"/>
    </location>
</feature>
<evidence type="ECO:0000313" key="5">
    <source>
        <dbReference type="Proteomes" id="UP000735302"/>
    </source>
</evidence>